<accession>G5KDL0</accession>
<dbReference type="Pfam" id="PF06054">
    <property type="entry name" value="CoiA_nuc"/>
    <property type="match status" value="1"/>
</dbReference>
<evidence type="ECO:0000313" key="3">
    <source>
        <dbReference type="Proteomes" id="UP000005388"/>
    </source>
</evidence>
<dbReference type="AlphaFoldDB" id="G5KDL0"/>
<protein>
    <submittedName>
        <fullName evidence="2">CoiA-like protein</fullName>
    </submittedName>
</protein>
<organism evidence="2 3">
    <name type="scientific">Streptococcus urinalis 2285-97</name>
    <dbReference type="NCBI Taxonomy" id="764291"/>
    <lineage>
        <taxon>Bacteria</taxon>
        <taxon>Bacillati</taxon>
        <taxon>Bacillota</taxon>
        <taxon>Bacilli</taxon>
        <taxon>Lactobacillales</taxon>
        <taxon>Streptococcaceae</taxon>
        <taxon>Streptococcus</taxon>
    </lineage>
</organism>
<reference evidence="2 3" key="1">
    <citation type="journal article" date="2014" name="Int. J. Syst. Evol. Microbiol.">
        <title>Phylogenomics and the dynamic genome evolution of the genus Streptococcus.</title>
        <authorList>
            <consortium name="The Broad Institute Genome Sequencing Platform"/>
            <person name="Richards V.P."/>
            <person name="Palmer S.R."/>
            <person name="Pavinski Bitar P.D."/>
            <person name="Qin X."/>
            <person name="Weinstock G.M."/>
            <person name="Highlander S.K."/>
            <person name="Town C.D."/>
            <person name="Burne R.A."/>
            <person name="Stanhope M.J."/>
        </authorList>
    </citation>
    <scope>NUCLEOTIDE SEQUENCE [LARGE SCALE GENOMIC DNA]</scope>
    <source>
        <strain evidence="2 3">2285-97</strain>
    </source>
</reference>
<feature type="domain" description="Competence protein CoiA nuclease-like" evidence="1">
    <location>
        <begin position="3"/>
        <end position="76"/>
    </location>
</feature>
<dbReference type="Proteomes" id="UP000005388">
    <property type="component" value="Unassembled WGS sequence"/>
</dbReference>
<name>G5KDL0_9STRE</name>
<dbReference type="eggNOG" id="COG4469">
    <property type="taxonomic scope" value="Bacteria"/>
</dbReference>
<proteinExistence type="predicted"/>
<comment type="caution">
    <text evidence="2">The sequence shown here is derived from an EMBL/GenBank/DDBJ whole genome shotgun (WGS) entry which is preliminary data.</text>
</comment>
<dbReference type="InterPro" id="IPR010330">
    <property type="entry name" value="CoiA_nuc"/>
</dbReference>
<evidence type="ECO:0000313" key="2">
    <source>
        <dbReference type="EMBL" id="EHJ55872.1"/>
    </source>
</evidence>
<gene>
    <name evidence="2" type="ORF">STRUR_0654</name>
</gene>
<dbReference type="STRING" id="764291.STRUR_0654"/>
<keyword evidence="3" id="KW-1185">Reference proteome</keyword>
<evidence type="ECO:0000259" key="1">
    <source>
        <dbReference type="Pfam" id="PF06054"/>
    </source>
</evidence>
<dbReference type="EMBL" id="AEUZ02000001">
    <property type="protein sequence ID" value="EHJ55872.1"/>
    <property type="molecule type" value="Genomic_DNA"/>
</dbReference>
<sequence length="217" mass="26555">MINHKLILEVQCSHLSLERLLERQKGYNKEKYHTIWLLDRKLWLKNTLSQLQKQFLNFSKWLGFYCYEADIENNEIRLKYMIHEDIRGRVHYLTKSCSLTDNIYLLFRYPFMIGNILSLKIKISANMRQYIQQQLYFKNPKWLKKQEEAYLKGYNILLDCDKSYYPQVFPPHSKLDFCLIDQKLGEYYDKFKKFYCKEESKKQIQIVYSPCFYVKIK</sequence>